<evidence type="ECO:0000313" key="3">
    <source>
        <dbReference type="Proteomes" id="UP001159428"/>
    </source>
</evidence>
<feature type="compositionally biased region" description="Polar residues" evidence="1">
    <location>
        <begin position="25"/>
        <end position="44"/>
    </location>
</feature>
<keyword evidence="3" id="KW-1185">Reference proteome</keyword>
<dbReference type="EMBL" id="CALNXJ010000183">
    <property type="protein sequence ID" value="CAH3168564.1"/>
    <property type="molecule type" value="Genomic_DNA"/>
</dbReference>
<name>A0AAU9Y7X4_9CNID</name>
<sequence length="133" mass="15167">MSAVKVPRRPQRSNTDSSWRDNVPRNKSFNSGQRDSDPPSNQMQVLPRDSRIKKELCAAWQKHYLDCGALNHFPGSYLCREPAKCKPVHGEDELSDDSDGYFLYVESASAIDAEQCQCKIFAKMRLRETEVTV</sequence>
<proteinExistence type="predicted"/>
<feature type="compositionally biased region" description="Basic residues" evidence="1">
    <location>
        <begin position="1"/>
        <end position="11"/>
    </location>
</feature>
<accession>A0AAU9Y7X4</accession>
<dbReference type="AlphaFoldDB" id="A0AAU9Y7X4"/>
<gene>
    <name evidence="2" type="ORF">PMEA_00009328</name>
</gene>
<evidence type="ECO:0000313" key="2">
    <source>
        <dbReference type="EMBL" id="CAH3168564.1"/>
    </source>
</evidence>
<dbReference type="Proteomes" id="UP001159428">
    <property type="component" value="Unassembled WGS sequence"/>
</dbReference>
<feature type="region of interest" description="Disordered" evidence="1">
    <location>
        <begin position="1"/>
        <end position="47"/>
    </location>
</feature>
<protein>
    <recommendedName>
        <fullName evidence="4">C3H1-type domain-containing protein</fullName>
    </recommendedName>
</protein>
<reference evidence="2 3" key="1">
    <citation type="submission" date="2022-05" db="EMBL/GenBank/DDBJ databases">
        <authorList>
            <consortium name="Genoscope - CEA"/>
            <person name="William W."/>
        </authorList>
    </citation>
    <scope>NUCLEOTIDE SEQUENCE [LARGE SCALE GENOMIC DNA]</scope>
</reference>
<evidence type="ECO:0000256" key="1">
    <source>
        <dbReference type="SAM" id="MobiDB-lite"/>
    </source>
</evidence>
<evidence type="ECO:0008006" key="4">
    <source>
        <dbReference type="Google" id="ProtNLM"/>
    </source>
</evidence>
<organism evidence="2 3">
    <name type="scientific">Pocillopora meandrina</name>
    <dbReference type="NCBI Taxonomy" id="46732"/>
    <lineage>
        <taxon>Eukaryota</taxon>
        <taxon>Metazoa</taxon>
        <taxon>Cnidaria</taxon>
        <taxon>Anthozoa</taxon>
        <taxon>Hexacorallia</taxon>
        <taxon>Scleractinia</taxon>
        <taxon>Astrocoeniina</taxon>
        <taxon>Pocilloporidae</taxon>
        <taxon>Pocillopora</taxon>
    </lineage>
</organism>
<comment type="caution">
    <text evidence="2">The sequence shown here is derived from an EMBL/GenBank/DDBJ whole genome shotgun (WGS) entry which is preliminary data.</text>
</comment>